<sequence>MNAPAAATINWALSPLHYERNMRRPFRQRYDPSSVG</sequence>
<keyword evidence="3" id="KW-1185">Reference proteome</keyword>
<evidence type="ECO:0000313" key="2">
    <source>
        <dbReference type="EMBL" id="GBO26941.1"/>
    </source>
</evidence>
<dbReference type="EMBL" id="BGPR01049940">
    <property type="protein sequence ID" value="GBO26941.1"/>
    <property type="molecule type" value="Genomic_DNA"/>
</dbReference>
<dbReference type="AlphaFoldDB" id="A0A4Y2VQL6"/>
<comment type="caution">
    <text evidence="1">The sequence shown here is derived from an EMBL/GenBank/DDBJ whole genome shotgun (WGS) entry which is preliminary data.</text>
</comment>
<accession>A0A4Y2VQL6</accession>
<reference evidence="1 3" key="1">
    <citation type="journal article" date="2019" name="Sci. Rep.">
        <title>Orb-weaving spider Araneus ventricosus genome elucidates the spidroin gene catalogue.</title>
        <authorList>
            <person name="Kono N."/>
            <person name="Nakamura H."/>
            <person name="Ohtoshi R."/>
            <person name="Moran D.A.P."/>
            <person name="Shinohara A."/>
            <person name="Yoshida Y."/>
            <person name="Fujiwara M."/>
            <person name="Mori M."/>
            <person name="Tomita M."/>
            <person name="Arakawa K."/>
        </authorList>
    </citation>
    <scope>NUCLEOTIDE SEQUENCE [LARGE SCALE GENOMIC DNA]</scope>
</reference>
<feature type="non-terminal residue" evidence="1">
    <location>
        <position position="36"/>
    </location>
</feature>
<name>A0A4Y2VQL6_ARAVE</name>
<dbReference type="EMBL" id="BGPR01049928">
    <property type="protein sequence ID" value="GBO26932.1"/>
    <property type="molecule type" value="Genomic_DNA"/>
</dbReference>
<dbReference type="Proteomes" id="UP000499080">
    <property type="component" value="Unassembled WGS sequence"/>
</dbReference>
<evidence type="ECO:0000313" key="1">
    <source>
        <dbReference type="EMBL" id="GBO26932.1"/>
    </source>
</evidence>
<proteinExistence type="predicted"/>
<organism evidence="1 3">
    <name type="scientific">Araneus ventricosus</name>
    <name type="common">Orbweaver spider</name>
    <name type="synonym">Epeira ventricosa</name>
    <dbReference type="NCBI Taxonomy" id="182803"/>
    <lineage>
        <taxon>Eukaryota</taxon>
        <taxon>Metazoa</taxon>
        <taxon>Ecdysozoa</taxon>
        <taxon>Arthropoda</taxon>
        <taxon>Chelicerata</taxon>
        <taxon>Arachnida</taxon>
        <taxon>Araneae</taxon>
        <taxon>Araneomorphae</taxon>
        <taxon>Entelegynae</taxon>
        <taxon>Araneoidea</taxon>
        <taxon>Araneidae</taxon>
        <taxon>Araneus</taxon>
    </lineage>
</organism>
<protein>
    <submittedName>
        <fullName evidence="1">Uncharacterized protein</fullName>
    </submittedName>
</protein>
<evidence type="ECO:0000313" key="3">
    <source>
        <dbReference type="Proteomes" id="UP000499080"/>
    </source>
</evidence>
<gene>
    <name evidence="2" type="ORF">AVEN_108735_1</name>
    <name evidence="1" type="ORF">AVEN_184821_1</name>
</gene>